<dbReference type="Pfam" id="PF01420">
    <property type="entry name" value="Methylase_S"/>
    <property type="match status" value="2"/>
</dbReference>
<sequence>MIRDDWVTVITSEILDVRDGTHDSPKYISNSNHPLVTSKNLKGGDLDLSNVKYISKNDFNEINKRSKVDIGDVLFAMIGTIGNPVVIKKEPHYSIKNIGLFKNTFKVINSEFLKYFLDSYNLYNQLVKRELLKGTTQKFIPLGHLRKLEIPLPPIPEQQAIIAKIETLFSDLDKGIADLKTAQEQLKIYRQAVLKKAFEGELTKKWREKNIMTSSFEYLTQLSKKRFDNVSDKKSIYHKKISHNFKFKQDNNTPTWSSGTLDKLVYIAARIGWRGLKKSEYTEKGPLFLSVHSLNYGKYVDYSKAFHLSLERYNESPEIQLKEGDVLLCKDGAGIGKIGIIKNLPYKATVNSSLLIIRGMEVLGQEFLYYLFSGPDLQSIVFERITGSATPHLFQNDIRKFELSIPPIEEQHQIVREIETRLSVCDKLEQTITESLEKSNSLRQSILKKAFAGKLLNKAELEKCKQDKDYEPASELLKKIKAENTKQ</sequence>
<feature type="domain" description="Type I restriction modification DNA specificity" evidence="4">
    <location>
        <begin position="4"/>
        <end position="176"/>
    </location>
</feature>
<dbReference type="EMBL" id="FMSV02000152">
    <property type="protein sequence ID" value="SEH05078.1"/>
    <property type="molecule type" value="Genomic_DNA"/>
</dbReference>
<dbReference type="GO" id="GO:0003677">
    <property type="term" value="F:DNA binding"/>
    <property type="evidence" value="ECO:0007669"/>
    <property type="project" value="UniProtKB-KW"/>
</dbReference>
<dbReference type="CDD" id="cd17246">
    <property type="entry name" value="RMtype1_S_SonII-TRD2-CR2_like"/>
    <property type="match status" value="1"/>
</dbReference>
<reference evidence="5 6" key="1">
    <citation type="submission" date="2016-10" db="EMBL/GenBank/DDBJ databases">
        <authorList>
            <person name="de Groot N.N."/>
        </authorList>
    </citation>
    <scope>NUCLEOTIDE SEQUENCE [LARGE SCALE GENOMIC DNA]</scope>
    <source>
        <strain evidence="5">MBHS1</strain>
    </source>
</reference>
<evidence type="ECO:0000256" key="2">
    <source>
        <dbReference type="ARBA" id="ARBA00022747"/>
    </source>
</evidence>
<evidence type="ECO:0000256" key="3">
    <source>
        <dbReference type="ARBA" id="ARBA00023125"/>
    </source>
</evidence>
<keyword evidence="2" id="KW-0680">Restriction system</keyword>
<dbReference type="InterPro" id="IPR044946">
    <property type="entry name" value="Restrct_endonuc_typeI_TRD_sf"/>
</dbReference>
<dbReference type="OrthoDB" id="398435at2"/>
<comment type="similarity">
    <text evidence="1">Belongs to the type-I restriction system S methylase family.</text>
</comment>
<dbReference type="PANTHER" id="PTHR43140">
    <property type="entry name" value="TYPE-1 RESTRICTION ENZYME ECOKI SPECIFICITY PROTEIN"/>
    <property type="match status" value="1"/>
</dbReference>
<evidence type="ECO:0000313" key="6">
    <source>
        <dbReference type="Proteomes" id="UP000236724"/>
    </source>
</evidence>
<gene>
    <name evidence="5" type="primary">hsdS_2</name>
    <name evidence="5" type="ORF">MBHS_00931</name>
</gene>
<name>A0A1H6F4I7_9GAMM</name>
<proteinExistence type="inferred from homology"/>
<dbReference type="Gene3D" id="3.90.220.20">
    <property type="entry name" value="DNA methylase specificity domains"/>
    <property type="match status" value="2"/>
</dbReference>
<dbReference type="RefSeq" id="WP_103919061.1">
    <property type="nucleotide sequence ID" value="NZ_FMSV02000152.1"/>
</dbReference>
<accession>A0A1H6F4I7</accession>
<evidence type="ECO:0000256" key="1">
    <source>
        <dbReference type="ARBA" id="ARBA00010923"/>
    </source>
</evidence>
<dbReference type="SUPFAM" id="SSF116734">
    <property type="entry name" value="DNA methylase specificity domain"/>
    <property type="match status" value="2"/>
</dbReference>
<dbReference type="PANTHER" id="PTHR43140:SF1">
    <property type="entry name" value="TYPE I RESTRICTION ENZYME ECOKI SPECIFICITY SUBUNIT"/>
    <property type="match status" value="1"/>
</dbReference>
<evidence type="ECO:0000259" key="4">
    <source>
        <dbReference type="Pfam" id="PF01420"/>
    </source>
</evidence>
<dbReference type="InterPro" id="IPR051212">
    <property type="entry name" value="Type-I_RE_S_subunit"/>
</dbReference>
<dbReference type="GO" id="GO:0009307">
    <property type="term" value="P:DNA restriction-modification system"/>
    <property type="evidence" value="ECO:0007669"/>
    <property type="project" value="UniProtKB-KW"/>
</dbReference>
<dbReference type="InterPro" id="IPR000055">
    <property type="entry name" value="Restrct_endonuc_typeI_TRD"/>
</dbReference>
<organism evidence="5 6">
    <name type="scientific">Candidatus Venteria ishoeyi</name>
    <dbReference type="NCBI Taxonomy" id="1899563"/>
    <lineage>
        <taxon>Bacteria</taxon>
        <taxon>Pseudomonadati</taxon>
        <taxon>Pseudomonadota</taxon>
        <taxon>Gammaproteobacteria</taxon>
        <taxon>Thiotrichales</taxon>
        <taxon>Thiotrichaceae</taxon>
        <taxon>Venteria</taxon>
    </lineage>
</organism>
<protein>
    <submittedName>
        <fullName evidence="5">Type-1 restriction enzyme EcoKI specificity protein</fullName>
    </submittedName>
</protein>
<evidence type="ECO:0000313" key="5">
    <source>
        <dbReference type="EMBL" id="SEH05078.1"/>
    </source>
</evidence>
<feature type="domain" description="Type I restriction modification DNA specificity" evidence="4">
    <location>
        <begin position="284"/>
        <end position="438"/>
    </location>
</feature>
<dbReference type="Proteomes" id="UP000236724">
    <property type="component" value="Unassembled WGS sequence"/>
</dbReference>
<keyword evidence="3" id="KW-0238">DNA-binding</keyword>
<keyword evidence="6" id="KW-1185">Reference proteome</keyword>
<dbReference type="AlphaFoldDB" id="A0A1H6F4I7"/>